<dbReference type="Pfam" id="PF01494">
    <property type="entry name" value="FAD_binding_3"/>
    <property type="match status" value="1"/>
</dbReference>
<evidence type="ECO:0000256" key="7">
    <source>
        <dbReference type="ARBA" id="ARBA00023033"/>
    </source>
</evidence>
<protein>
    <submittedName>
        <fullName evidence="10">FAD-dependent oxidoreductase</fullName>
    </submittedName>
</protein>
<organism evidence="10 11">
    <name type="scientific">Banduia mediterranea</name>
    <dbReference type="NCBI Taxonomy" id="3075609"/>
    <lineage>
        <taxon>Bacteria</taxon>
        <taxon>Pseudomonadati</taxon>
        <taxon>Pseudomonadota</taxon>
        <taxon>Gammaproteobacteria</taxon>
        <taxon>Nevskiales</taxon>
        <taxon>Algiphilaceae</taxon>
        <taxon>Banduia</taxon>
    </lineage>
</organism>
<sequence length="385" mass="40262">MSARSHDIVIVGGGIVGVAAALALLRNGFDVALVDRAATRPPAPGAEVDARVYAIAPGSRRFLDTLGAWPGDPGCAYQGMQVWNADPALSLRFDAAAAALPELGHIVAHDVLLDALWNRLGAARLVQGETVDSFAVEAGGARLGLSGGGHIRADLVIAADGAASSLRRLAGIETLGWPYAHQAIVSHVQTERPHRATAYQRFLPEGPLAFLPLADGRSSIVWSTARAGERMALPDAGFAKALHQASQDCLGLIGEMTPRKAVPLRLLHARDYHAPGLALVGDAAHVVHPLAGQGLNLGLADVEALLGCALEARRTGRKLGSARVLARYGRARKLANLEMLATVDALYRLFGLQAPGLDNVRGLGLALVDRVAAIKGPLLRRAVGI</sequence>
<comment type="pathway">
    <text evidence="2">Cofactor biosynthesis; ubiquinone biosynthesis.</text>
</comment>
<dbReference type="PROSITE" id="PS01304">
    <property type="entry name" value="UBIH"/>
    <property type="match status" value="1"/>
</dbReference>
<evidence type="ECO:0000256" key="3">
    <source>
        <dbReference type="ARBA" id="ARBA00005349"/>
    </source>
</evidence>
<keyword evidence="7" id="KW-0503">Monooxygenase</keyword>
<evidence type="ECO:0000256" key="8">
    <source>
        <dbReference type="SAM" id="Phobius"/>
    </source>
</evidence>
<evidence type="ECO:0000256" key="4">
    <source>
        <dbReference type="ARBA" id="ARBA00022630"/>
    </source>
</evidence>
<dbReference type="NCBIfam" id="TIGR01988">
    <property type="entry name" value="Ubi-OHases"/>
    <property type="match status" value="1"/>
</dbReference>
<keyword evidence="8" id="KW-1133">Transmembrane helix</keyword>
<accession>A0ABU2WMG1</accession>
<keyword evidence="4" id="KW-0285">Flavoprotein</keyword>
<evidence type="ECO:0000313" key="10">
    <source>
        <dbReference type="EMBL" id="MDT0498511.1"/>
    </source>
</evidence>
<dbReference type="SUPFAM" id="SSF51905">
    <property type="entry name" value="FAD/NAD(P)-binding domain"/>
    <property type="match status" value="1"/>
</dbReference>
<dbReference type="InterPro" id="IPR051205">
    <property type="entry name" value="UbiH/COQ6_monooxygenase"/>
</dbReference>
<feature type="domain" description="FAD-binding" evidence="9">
    <location>
        <begin position="7"/>
        <end position="334"/>
    </location>
</feature>
<dbReference type="InterPro" id="IPR002938">
    <property type="entry name" value="FAD-bd"/>
</dbReference>
<dbReference type="PANTHER" id="PTHR43876:SF7">
    <property type="entry name" value="UBIQUINONE BIOSYNTHESIS MONOOXYGENASE COQ6, MITOCHONDRIAL"/>
    <property type="match status" value="1"/>
</dbReference>
<evidence type="ECO:0000256" key="1">
    <source>
        <dbReference type="ARBA" id="ARBA00001974"/>
    </source>
</evidence>
<name>A0ABU2WMG1_9GAMM</name>
<keyword evidence="11" id="KW-1185">Reference proteome</keyword>
<comment type="caution">
    <text evidence="10">The sequence shown here is derived from an EMBL/GenBank/DDBJ whole genome shotgun (WGS) entry which is preliminary data.</text>
</comment>
<evidence type="ECO:0000313" key="11">
    <source>
        <dbReference type="Proteomes" id="UP001254608"/>
    </source>
</evidence>
<reference evidence="10 11" key="1">
    <citation type="submission" date="2023-09" db="EMBL/GenBank/DDBJ databases">
        <authorList>
            <person name="Rey-Velasco X."/>
        </authorList>
    </citation>
    <scope>NUCLEOTIDE SEQUENCE [LARGE SCALE GENOMIC DNA]</scope>
    <source>
        <strain evidence="10 11">W345</strain>
    </source>
</reference>
<evidence type="ECO:0000256" key="6">
    <source>
        <dbReference type="ARBA" id="ARBA00023002"/>
    </source>
</evidence>
<keyword evidence="6" id="KW-0560">Oxidoreductase</keyword>
<dbReference type="Proteomes" id="UP001254608">
    <property type="component" value="Unassembled WGS sequence"/>
</dbReference>
<dbReference type="Gene3D" id="3.50.50.60">
    <property type="entry name" value="FAD/NAD(P)-binding domain"/>
    <property type="match status" value="2"/>
</dbReference>
<dbReference type="InterPro" id="IPR036188">
    <property type="entry name" value="FAD/NAD-bd_sf"/>
</dbReference>
<keyword evidence="8" id="KW-0472">Membrane</keyword>
<dbReference type="PRINTS" id="PR00420">
    <property type="entry name" value="RNGMNOXGNASE"/>
</dbReference>
<dbReference type="InterPro" id="IPR010971">
    <property type="entry name" value="UbiH/COQ6"/>
</dbReference>
<comment type="similarity">
    <text evidence="3">Belongs to the UbiH/COQ6 family.</text>
</comment>
<dbReference type="PANTHER" id="PTHR43876">
    <property type="entry name" value="UBIQUINONE BIOSYNTHESIS MONOOXYGENASE COQ6, MITOCHONDRIAL"/>
    <property type="match status" value="1"/>
</dbReference>
<keyword evidence="8" id="KW-0812">Transmembrane</keyword>
<evidence type="ECO:0000259" key="9">
    <source>
        <dbReference type="Pfam" id="PF01494"/>
    </source>
</evidence>
<proteinExistence type="inferred from homology"/>
<dbReference type="EMBL" id="JAVRIC010000022">
    <property type="protein sequence ID" value="MDT0498511.1"/>
    <property type="molecule type" value="Genomic_DNA"/>
</dbReference>
<keyword evidence="5" id="KW-0274">FAD</keyword>
<comment type="cofactor">
    <cofactor evidence="1">
        <name>FAD</name>
        <dbReference type="ChEBI" id="CHEBI:57692"/>
    </cofactor>
</comment>
<evidence type="ECO:0000256" key="5">
    <source>
        <dbReference type="ARBA" id="ARBA00022827"/>
    </source>
</evidence>
<dbReference type="RefSeq" id="WP_311365923.1">
    <property type="nucleotide sequence ID" value="NZ_JAVRIC010000022.1"/>
</dbReference>
<dbReference type="InterPro" id="IPR018168">
    <property type="entry name" value="Ubi_Hdrlase_CS"/>
</dbReference>
<evidence type="ECO:0000256" key="2">
    <source>
        <dbReference type="ARBA" id="ARBA00004749"/>
    </source>
</evidence>
<gene>
    <name evidence="10" type="ORF">RM530_14260</name>
</gene>
<feature type="transmembrane region" description="Helical" evidence="8">
    <location>
        <begin position="7"/>
        <end position="25"/>
    </location>
</feature>